<keyword evidence="3" id="KW-0862">Zinc</keyword>
<dbReference type="PANTHER" id="PTHR14296">
    <property type="entry name" value="REMODELING AND SPACING FACTOR 1"/>
    <property type="match status" value="1"/>
</dbReference>
<feature type="region of interest" description="Disordered" evidence="4">
    <location>
        <begin position="314"/>
        <end position="379"/>
    </location>
</feature>
<dbReference type="InterPro" id="IPR013083">
    <property type="entry name" value="Znf_RING/FYVE/PHD"/>
</dbReference>
<organism evidence="6 7">
    <name type="scientific">Pseudopithomyces chartarum</name>
    <dbReference type="NCBI Taxonomy" id="1892770"/>
    <lineage>
        <taxon>Eukaryota</taxon>
        <taxon>Fungi</taxon>
        <taxon>Dikarya</taxon>
        <taxon>Ascomycota</taxon>
        <taxon>Pezizomycotina</taxon>
        <taxon>Dothideomycetes</taxon>
        <taxon>Pleosporomycetidae</taxon>
        <taxon>Pleosporales</taxon>
        <taxon>Massarineae</taxon>
        <taxon>Didymosphaeriaceae</taxon>
        <taxon>Pseudopithomyces</taxon>
    </lineage>
</organism>
<feature type="compositionally biased region" description="Basic and acidic residues" evidence="4">
    <location>
        <begin position="324"/>
        <end position="379"/>
    </location>
</feature>
<accession>A0AAN6RFH3</accession>
<feature type="region of interest" description="Disordered" evidence="4">
    <location>
        <begin position="182"/>
        <end position="244"/>
    </location>
</feature>
<dbReference type="Gene3D" id="3.30.40.10">
    <property type="entry name" value="Zinc/RING finger domain, C3HC4 (zinc finger)"/>
    <property type="match status" value="1"/>
</dbReference>
<dbReference type="AlphaFoldDB" id="A0AAN6RFH3"/>
<feature type="compositionally biased region" description="Polar residues" evidence="4">
    <location>
        <begin position="600"/>
        <end position="649"/>
    </location>
</feature>
<gene>
    <name evidence="6" type="ORF">GRF29_106g415099</name>
</gene>
<sequence length="793" mass="88235">MVARKRAREEMETEAPAEESTVLQQLRNMWQFANLAQYLFLFKGALKIDEDFDIEELETECLLPQPSTQLAAIGLALLKHVSSHKGLTPEIFDEYTRRQFVAKAPARNPFGTEETPNSFDGFDVFTKIKVLQQLSVWTLNNPNTIRERLNPTEAEQIDWRIGPFGYDSKGRTLFLLDDMRLYRRTDPPPPPPPQKAKAKAKSRKSRSSRSSKRRKTSTPEPEETGEDDEMTELAPVEEQEDDGFGGMKWECMCITLDDYQEYLETIRKSRNPDEKQLYKDIEADIIPELAKVAEAQARKEAKKMKELETLQKLATAKRSSRISAKMDKQREIDEAEEAERKRREEIAMAKAEQAKQRKMEEAHESRRQTREQRIRERDAQKILQEENLRKLEENKERLASEEARLSERHLTAQMKKARRDLEKLKEKDYWLFDCEKCGLNGECIDDGKPQIQCDEKDGCGVWQHSACHNISSKRAGAEDFKFLCASCTRKQQAAKEPKLALKLRLTSASPSAQQIAAIEPAQISPTRPVQPALSLMDGPSLSPRGQALGPPGIQRSEAAYGSPLVPAGSSSPIRPRHPSVQSGVNMSNGFGSSPPRFSSHAVSSFNNSTPMSRQNGGPVNNSNPFQSNFRPTYANSFSRPSSAAGTASFGSPVKHSSPRPINAVPNGYDFTNSPHSSFPPSNFQASAMSPTKHSSPPPPLPQISSPAPAPVSFVAASPSQMPAQVLPDPIPAPLKHDLPPSGIEKPEAHVFPPIKSLSPIIPPQNLSPPTKKSSPAPERMHDMTNGEANGASS</sequence>
<feature type="compositionally biased region" description="Basic and acidic residues" evidence="4">
    <location>
        <begin position="734"/>
        <end position="748"/>
    </location>
</feature>
<feature type="compositionally biased region" description="Low complexity" evidence="4">
    <location>
        <begin position="702"/>
        <end position="719"/>
    </location>
</feature>
<dbReference type="InterPro" id="IPR011011">
    <property type="entry name" value="Znf_FYVE_PHD"/>
</dbReference>
<reference evidence="6 7" key="1">
    <citation type="submission" date="2021-02" db="EMBL/GenBank/DDBJ databases">
        <title>Genome assembly of Pseudopithomyces chartarum.</title>
        <authorList>
            <person name="Jauregui R."/>
            <person name="Singh J."/>
            <person name="Voisey C."/>
        </authorList>
    </citation>
    <scope>NUCLEOTIDE SEQUENCE [LARGE SCALE GENOMIC DNA]</scope>
    <source>
        <strain evidence="6 7">AGR01</strain>
    </source>
</reference>
<feature type="compositionally biased region" description="Polar residues" evidence="4">
    <location>
        <begin position="579"/>
        <end position="591"/>
    </location>
</feature>
<keyword evidence="7" id="KW-1185">Reference proteome</keyword>
<feature type="compositionally biased region" description="Low complexity" evidence="4">
    <location>
        <begin position="672"/>
        <end position="694"/>
    </location>
</feature>
<dbReference type="GO" id="GO:0031213">
    <property type="term" value="C:RSF complex"/>
    <property type="evidence" value="ECO:0007669"/>
    <property type="project" value="InterPro"/>
</dbReference>
<dbReference type="InterPro" id="IPR028938">
    <property type="entry name" value="Rsf1-like"/>
</dbReference>
<evidence type="ECO:0000256" key="2">
    <source>
        <dbReference type="ARBA" id="ARBA00022771"/>
    </source>
</evidence>
<protein>
    <recommendedName>
        <fullName evidence="5">Zinc finger PHD-type domain-containing protein</fullName>
    </recommendedName>
</protein>
<proteinExistence type="predicted"/>
<evidence type="ECO:0000256" key="1">
    <source>
        <dbReference type="ARBA" id="ARBA00022723"/>
    </source>
</evidence>
<dbReference type="Proteomes" id="UP001280581">
    <property type="component" value="Unassembled WGS sequence"/>
</dbReference>
<dbReference type="PANTHER" id="PTHR14296:SF3">
    <property type="entry name" value="DIKAR, ISOFORM F"/>
    <property type="match status" value="1"/>
</dbReference>
<keyword evidence="2" id="KW-0863">Zinc-finger</keyword>
<dbReference type="SUPFAM" id="SSF57903">
    <property type="entry name" value="FYVE/PHD zinc finger"/>
    <property type="match status" value="1"/>
</dbReference>
<comment type="caution">
    <text evidence="6">The sequence shown here is derived from an EMBL/GenBank/DDBJ whole genome shotgun (WGS) entry which is preliminary data.</text>
</comment>
<feature type="region of interest" description="Disordered" evidence="4">
    <location>
        <begin position="528"/>
        <end position="793"/>
    </location>
</feature>
<evidence type="ECO:0000313" key="6">
    <source>
        <dbReference type="EMBL" id="KAK3203706.1"/>
    </source>
</evidence>
<name>A0AAN6RFH3_9PLEO</name>
<dbReference type="InterPro" id="IPR001965">
    <property type="entry name" value="Znf_PHD"/>
</dbReference>
<evidence type="ECO:0000259" key="5">
    <source>
        <dbReference type="SMART" id="SM00249"/>
    </source>
</evidence>
<dbReference type="EMBL" id="WVTA01000010">
    <property type="protein sequence ID" value="KAK3203706.1"/>
    <property type="molecule type" value="Genomic_DNA"/>
</dbReference>
<dbReference type="GO" id="GO:0008270">
    <property type="term" value="F:zinc ion binding"/>
    <property type="evidence" value="ECO:0007669"/>
    <property type="project" value="UniProtKB-KW"/>
</dbReference>
<keyword evidence="1" id="KW-0479">Metal-binding</keyword>
<feature type="compositionally biased region" description="Basic residues" evidence="4">
    <location>
        <begin position="196"/>
        <end position="216"/>
    </location>
</feature>
<dbReference type="SMART" id="SM00249">
    <property type="entry name" value="PHD"/>
    <property type="match status" value="1"/>
</dbReference>
<feature type="compositionally biased region" description="Acidic residues" evidence="4">
    <location>
        <begin position="220"/>
        <end position="243"/>
    </location>
</feature>
<evidence type="ECO:0000256" key="3">
    <source>
        <dbReference type="ARBA" id="ARBA00022833"/>
    </source>
</evidence>
<evidence type="ECO:0000313" key="7">
    <source>
        <dbReference type="Proteomes" id="UP001280581"/>
    </source>
</evidence>
<evidence type="ECO:0000256" key="4">
    <source>
        <dbReference type="SAM" id="MobiDB-lite"/>
    </source>
</evidence>
<feature type="domain" description="Zinc finger PHD-type" evidence="5">
    <location>
        <begin position="433"/>
        <end position="488"/>
    </location>
</feature>
<dbReference type="GO" id="GO:0006355">
    <property type="term" value="P:regulation of DNA-templated transcription"/>
    <property type="evidence" value="ECO:0007669"/>
    <property type="project" value="InterPro"/>
</dbReference>